<accession>A0AA35WJW9</accession>
<keyword evidence="8" id="KW-0808">Transferase</keyword>
<dbReference type="GO" id="GO:0003779">
    <property type="term" value="F:actin binding"/>
    <property type="evidence" value="ECO:0007669"/>
    <property type="project" value="UniProtKB-KW"/>
</dbReference>
<evidence type="ECO:0000256" key="15">
    <source>
        <dbReference type="ARBA" id="ARBA00023203"/>
    </source>
</evidence>
<keyword evidence="12 21" id="KW-0067">ATP-binding</keyword>
<keyword evidence="18" id="KW-0844">Vision</keyword>
<keyword evidence="13 21" id="KW-0518">Myosin</keyword>
<dbReference type="GO" id="GO:0004674">
    <property type="term" value="F:protein serine/threonine kinase activity"/>
    <property type="evidence" value="ECO:0007669"/>
    <property type="project" value="UniProtKB-KW"/>
</dbReference>
<dbReference type="GO" id="GO:0042995">
    <property type="term" value="C:cell projection"/>
    <property type="evidence" value="ECO:0007669"/>
    <property type="project" value="UniProtKB-SubCell"/>
</dbReference>
<sequence length="1209" mass="137662">MFYDGLHFLKGLPSPEGVWERVQLIGEGNYGEVYKARNALTGDVAAVKVMEANLDKEEDIKAELNVFQNHSQHPNIVSFLGAFLYRDQQADDHLWIVMEYCSGGSVTDLVKNMRAKAENLPEDLISYILREVLEGLSYLHRAHVLHRDVKGQNVLLTSDARVRLIDFGISAVVENTMGRRRTGIGTPYWMAPEVIACEQQPEYDYDLRADVWSLGITAIEIADSTPPLFGEHPMRALFKIAKNKAPKVQNPNRWSKRFNGFIASCLVKDFEQRPTSFDMLTHEFVRFVPRDPRVLRRKLGTLIDMYQPGERKDGFSESSSSVSGADTIKKELKLLATSRMVDDLASLEVMDESVLVSQLWKRYQRRLIYTNVGDILISINPFQKMDIYNEKIAKDYRGAYRGQLPPHIFAVAAVAYHDMLQENRDQCCVISGESGAGKTEASNILVQQFMRLGRAETKVLEEKILKVNPLVEAFGNARTIINNNSSRFGKYLELHFTAGGRIVGAHLSEYLLEKSRVVSQQRREKNFHIFYYLVAGLSARKLLARYRLKGVHHYLEQRGTAKGSAKSNAVSSERFEEIEKIFCLFGFSSEEFEQVCSILASILNIGDIRIEGDFHSHIGEVSTISNKIKLGDVAQLLCLEQEHLAKAFTSTHVITHGETIVRPNTVEQAIDIRDAMAKALYGRLFSWIVNKINPELHSGRKGNVRSVGILDIFGFENFRVNSFEQLCINIANEQLQFYFNQHVFAWEQGEYEQEGIDIKRVGYEDNRPLLELLLTRPMGLLALLDEESKFPRASDLSLAVKFHGNFQTLRYYNKPKDGGPTFTILHYAGPVTYETLGFLEKNRDTLKLDVSQLLRTSENPIVQVLFQTPLSRTGGLSPASTVSKAPPSATPLFSRKAPPMYFASAERGYPHSRLARGPHSPRGRTPLSSGGTVTSKSSQTVSTYFINSLRDLMSKMLNGTPHFVRCIRPNELKSPDFFQPDKVLVQLRYTGVLETTRIRREGFSHRILFQDFIQRYKVIHFKMTQRVSATPASCVCILNKTGLKSWAVGKTKIFLKYYHVEKLGKLLAGYERAAVVAQRVVRGWLARKRVALLREEKRHRDAAKIQAAIRSFLAKCHYQKILDHRNHNATTIQRVVKGWLCRKQFAKLKARQRAAIVIQAVVRCWLAKRLLWRMKQEAKQRKDGYYLCASDPFLCNNFRDVQHSRPAVY</sequence>
<evidence type="ECO:0000256" key="12">
    <source>
        <dbReference type="ARBA" id="ARBA00022840"/>
    </source>
</evidence>
<dbReference type="Pfam" id="PF00063">
    <property type="entry name" value="Myosin_head"/>
    <property type="match status" value="1"/>
</dbReference>
<feature type="region of interest" description="Actin-binding" evidence="21">
    <location>
        <begin position="949"/>
        <end position="971"/>
    </location>
</feature>
<dbReference type="InterPro" id="IPR017441">
    <property type="entry name" value="Protein_kinase_ATP_BS"/>
</dbReference>
<dbReference type="SMART" id="SM00242">
    <property type="entry name" value="MYSc"/>
    <property type="match status" value="1"/>
</dbReference>
<dbReference type="Gene3D" id="1.10.10.820">
    <property type="match status" value="1"/>
</dbReference>
<dbReference type="PROSITE" id="PS51456">
    <property type="entry name" value="MYOSIN_MOTOR"/>
    <property type="match status" value="1"/>
</dbReference>
<evidence type="ECO:0000256" key="13">
    <source>
        <dbReference type="ARBA" id="ARBA00023123"/>
    </source>
</evidence>
<evidence type="ECO:0000256" key="2">
    <source>
        <dbReference type="ARBA" id="ARBA00004316"/>
    </source>
</evidence>
<feature type="region of interest" description="Disordered" evidence="23">
    <location>
        <begin position="912"/>
        <end position="936"/>
    </location>
</feature>
<dbReference type="InterPro" id="IPR001609">
    <property type="entry name" value="Myosin_head_motor_dom-like"/>
</dbReference>
<evidence type="ECO:0000256" key="9">
    <source>
        <dbReference type="ARBA" id="ARBA00022737"/>
    </source>
</evidence>
<feature type="domain" description="Myosin motor" evidence="25">
    <location>
        <begin position="339"/>
        <end position="1068"/>
    </location>
</feature>
<dbReference type="Pfam" id="PF00069">
    <property type="entry name" value="Pkinase"/>
    <property type="match status" value="1"/>
</dbReference>
<dbReference type="InterPro" id="IPR052409">
    <property type="entry name" value="Myosin-III_kinase_activity"/>
</dbReference>
<dbReference type="SUPFAM" id="SSF56112">
    <property type="entry name" value="Protein kinase-like (PK-like)"/>
    <property type="match status" value="1"/>
</dbReference>
<evidence type="ECO:0000259" key="25">
    <source>
        <dbReference type="PROSITE" id="PS51456"/>
    </source>
</evidence>
<evidence type="ECO:0000256" key="6">
    <source>
        <dbReference type="ARBA" id="ARBA00022527"/>
    </source>
</evidence>
<evidence type="ECO:0000256" key="18">
    <source>
        <dbReference type="ARBA" id="ARBA00023305"/>
    </source>
</evidence>
<dbReference type="AlphaFoldDB" id="A0AA35WJW9"/>
<dbReference type="SMART" id="SM00220">
    <property type="entry name" value="S_TKc"/>
    <property type="match status" value="1"/>
</dbReference>
<dbReference type="InterPro" id="IPR011009">
    <property type="entry name" value="Kinase-like_dom_sf"/>
</dbReference>
<reference evidence="26" key="1">
    <citation type="submission" date="2023-03" db="EMBL/GenBank/DDBJ databases">
        <authorList>
            <person name="Steffen K."/>
            <person name="Cardenas P."/>
        </authorList>
    </citation>
    <scope>NUCLEOTIDE SEQUENCE</scope>
</reference>
<evidence type="ECO:0000259" key="24">
    <source>
        <dbReference type="PROSITE" id="PS50011"/>
    </source>
</evidence>
<dbReference type="Gene3D" id="1.20.120.720">
    <property type="entry name" value="Myosin VI head, motor domain, U50 subdomain"/>
    <property type="match status" value="1"/>
</dbReference>
<evidence type="ECO:0000256" key="22">
    <source>
        <dbReference type="PROSITE-ProRule" id="PRU10141"/>
    </source>
</evidence>
<comment type="similarity">
    <text evidence="21">Belongs to the TRAFAC class myosin-kinesin ATPase superfamily. Myosin family.</text>
</comment>
<dbReference type="PROSITE" id="PS00107">
    <property type="entry name" value="PROTEIN_KINASE_ATP"/>
    <property type="match status" value="1"/>
</dbReference>
<dbReference type="InterPro" id="IPR000048">
    <property type="entry name" value="IQ_motif_EF-hand-BS"/>
</dbReference>
<protein>
    <recommendedName>
        <fullName evidence="4">non-specific serine/threonine protein kinase</fullName>
        <ecNumber evidence="4">2.7.11.1</ecNumber>
    </recommendedName>
</protein>
<comment type="subcellular location">
    <subcellularLocation>
        <location evidence="2">Cell projection</location>
    </subcellularLocation>
    <subcellularLocation>
        <location evidence="1">Cytoplasm</location>
        <location evidence="1">Cytoskeleton</location>
    </subcellularLocation>
</comment>
<feature type="binding site" evidence="22">
    <location>
        <position position="48"/>
    </location>
    <ligand>
        <name>ATP</name>
        <dbReference type="ChEBI" id="CHEBI:30616"/>
    </ligand>
</feature>
<keyword evidence="15 21" id="KW-0009">Actin-binding</keyword>
<dbReference type="GO" id="GO:0005524">
    <property type="term" value="F:ATP binding"/>
    <property type="evidence" value="ECO:0007669"/>
    <property type="project" value="UniProtKB-UniRule"/>
</dbReference>
<dbReference type="SMART" id="SM00015">
    <property type="entry name" value="IQ"/>
    <property type="match status" value="4"/>
</dbReference>
<dbReference type="Gene3D" id="1.20.58.530">
    <property type="match status" value="2"/>
</dbReference>
<keyword evidence="5" id="KW-0963">Cytoplasm</keyword>
<keyword evidence="9" id="KW-0677">Repeat</keyword>
<evidence type="ECO:0000256" key="21">
    <source>
        <dbReference type="PROSITE-ProRule" id="PRU00782"/>
    </source>
</evidence>
<keyword evidence="7" id="KW-0716">Sensory transduction</keyword>
<evidence type="ECO:0000256" key="14">
    <source>
        <dbReference type="ARBA" id="ARBA00023175"/>
    </source>
</evidence>
<name>A0AA35WJW9_GEOBA</name>
<dbReference type="PANTHER" id="PTHR46256">
    <property type="entry name" value="AGAP011099-PA"/>
    <property type="match status" value="1"/>
</dbReference>
<dbReference type="FunFam" id="1.10.510.10:FF:000421">
    <property type="entry name" value="Serine/threonine-protein kinase PAK 6"/>
    <property type="match status" value="1"/>
</dbReference>
<dbReference type="GO" id="GO:0000146">
    <property type="term" value="F:microfilament motor activity"/>
    <property type="evidence" value="ECO:0007669"/>
    <property type="project" value="TreeGrafter"/>
</dbReference>
<feature type="binding site" evidence="21">
    <location>
        <begin position="432"/>
        <end position="439"/>
    </location>
    <ligand>
        <name>ATP</name>
        <dbReference type="ChEBI" id="CHEBI:30616"/>
    </ligand>
</feature>
<comment type="catalytic activity">
    <reaction evidence="19">
        <text>L-threonyl-[protein] + ATP = O-phospho-L-threonyl-[protein] + ADP + H(+)</text>
        <dbReference type="Rhea" id="RHEA:46608"/>
        <dbReference type="Rhea" id="RHEA-COMP:11060"/>
        <dbReference type="Rhea" id="RHEA-COMP:11605"/>
        <dbReference type="ChEBI" id="CHEBI:15378"/>
        <dbReference type="ChEBI" id="CHEBI:30013"/>
        <dbReference type="ChEBI" id="CHEBI:30616"/>
        <dbReference type="ChEBI" id="CHEBI:61977"/>
        <dbReference type="ChEBI" id="CHEBI:456216"/>
        <dbReference type="EC" id="2.7.11.1"/>
    </reaction>
</comment>
<dbReference type="EMBL" id="CASHTH010001593">
    <property type="protein sequence ID" value="CAI8017110.1"/>
    <property type="molecule type" value="Genomic_DNA"/>
</dbReference>
<dbReference type="GO" id="GO:0030832">
    <property type="term" value="P:regulation of actin filament length"/>
    <property type="evidence" value="ECO:0007669"/>
    <property type="project" value="TreeGrafter"/>
</dbReference>
<dbReference type="InterPro" id="IPR008271">
    <property type="entry name" value="Ser/Thr_kinase_AS"/>
</dbReference>
<evidence type="ECO:0000313" key="26">
    <source>
        <dbReference type="EMBL" id="CAI8017110.1"/>
    </source>
</evidence>
<dbReference type="InterPro" id="IPR036961">
    <property type="entry name" value="Kinesin_motor_dom_sf"/>
</dbReference>
<keyword evidence="11" id="KW-0418">Kinase</keyword>
<dbReference type="Proteomes" id="UP001174909">
    <property type="component" value="Unassembled WGS sequence"/>
</dbReference>
<dbReference type="EC" id="2.7.11.1" evidence="4"/>
<evidence type="ECO:0000256" key="17">
    <source>
        <dbReference type="ARBA" id="ARBA00023273"/>
    </source>
</evidence>
<keyword evidence="14 21" id="KW-0505">Motor protein</keyword>
<dbReference type="GO" id="GO:0016459">
    <property type="term" value="C:myosin complex"/>
    <property type="evidence" value="ECO:0007669"/>
    <property type="project" value="UniProtKB-KW"/>
</dbReference>
<dbReference type="PRINTS" id="PR00193">
    <property type="entry name" value="MYOSINHEAVY"/>
</dbReference>
<dbReference type="Gene3D" id="6.20.240.20">
    <property type="match status" value="1"/>
</dbReference>
<dbReference type="Pfam" id="PF00612">
    <property type="entry name" value="IQ"/>
    <property type="match status" value="4"/>
</dbReference>
<keyword evidence="17" id="KW-0966">Cell projection</keyword>
<evidence type="ECO:0000313" key="27">
    <source>
        <dbReference type="Proteomes" id="UP001174909"/>
    </source>
</evidence>
<evidence type="ECO:0000256" key="16">
    <source>
        <dbReference type="ARBA" id="ARBA00023212"/>
    </source>
</evidence>
<proteinExistence type="inferred from homology"/>
<evidence type="ECO:0000256" key="7">
    <source>
        <dbReference type="ARBA" id="ARBA00022606"/>
    </source>
</evidence>
<comment type="similarity">
    <text evidence="3">In the C-terminal section; belongs to the TRAFAC class myosin-kinesin ATPase superfamily. Myosin family.</text>
</comment>
<dbReference type="Gene3D" id="1.20.5.190">
    <property type="match status" value="2"/>
</dbReference>
<evidence type="ECO:0000256" key="20">
    <source>
        <dbReference type="ARBA" id="ARBA00048679"/>
    </source>
</evidence>
<dbReference type="GO" id="GO:0007601">
    <property type="term" value="P:visual perception"/>
    <property type="evidence" value="ECO:0007669"/>
    <property type="project" value="UniProtKB-KW"/>
</dbReference>
<dbReference type="InterPro" id="IPR027417">
    <property type="entry name" value="P-loop_NTPase"/>
</dbReference>
<evidence type="ECO:0000256" key="10">
    <source>
        <dbReference type="ARBA" id="ARBA00022741"/>
    </source>
</evidence>
<dbReference type="Gene3D" id="3.40.850.10">
    <property type="entry name" value="Kinesin motor domain"/>
    <property type="match status" value="2"/>
</dbReference>
<dbReference type="PROSITE" id="PS50011">
    <property type="entry name" value="PROTEIN_KINASE_DOM"/>
    <property type="match status" value="1"/>
</dbReference>
<evidence type="ECO:0000256" key="4">
    <source>
        <dbReference type="ARBA" id="ARBA00012513"/>
    </source>
</evidence>
<evidence type="ECO:0000256" key="8">
    <source>
        <dbReference type="ARBA" id="ARBA00022679"/>
    </source>
</evidence>
<comment type="catalytic activity">
    <reaction evidence="20">
        <text>L-seryl-[protein] + ATP = O-phospho-L-seryl-[protein] + ADP + H(+)</text>
        <dbReference type="Rhea" id="RHEA:17989"/>
        <dbReference type="Rhea" id="RHEA-COMP:9863"/>
        <dbReference type="Rhea" id="RHEA-COMP:11604"/>
        <dbReference type="ChEBI" id="CHEBI:15378"/>
        <dbReference type="ChEBI" id="CHEBI:29999"/>
        <dbReference type="ChEBI" id="CHEBI:30616"/>
        <dbReference type="ChEBI" id="CHEBI:83421"/>
        <dbReference type="ChEBI" id="CHEBI:456216"/>
        <dbReference type="EC" id="2.7.11.1"/>
    </reaction>
</comment>
<keyword evidence="16" id="KW-0206">Cytoskeleton</keyword>
<evidence type="ECO:0000256" key="1">
    <source>
        <dbReference type="ARBA" id="ARBA00004245"/>
    </source>
</evidence>
<organism evidence="26 27">
    <name type="scientific">Geodia barretti</name>
    <name type="common">Barrett's horny sponge</name>
    <dbReference type="NCBI Taxonomy" id="519541"/>
    <lineage>
        <taxon>Eukaryota</taxon>
        <taxon>Metazoa</taxon>
        <taxon>Porifera</taxon>
        <taxon>Demospongiae</taxon>
        <taxon>Heteroscleromorpha</taxon>
        <taxon>Tetractinellida</taxon>
        <taxon>Astrophorina</taxon>
        <taxon>Geodiidae</taxon>
        <taxon>Geodia</taxon>
    </lineage>
</organism>
<dbReference type="SUPFAM" id="SSF52540">
    <property type="entry name" value="P-loop containing nucleoside triphosphate hydrolases"/>
    <property type="match status" value="2"/>
</dbReference>
<evidence type="ECO:0000256" key="11">
    <source>
        <dbReference type="ARBA" id="ARBA00022777"/>
    </source>
</evidence>
<evidence type="ECO:0000256" key="19">
    <source>
        <dbReference type="ARBA" id="ARBA00047899"/>
    </source>
</evidence>
<evidence type="ECO:0000256" key="3">
    <source>
        <dbReference type="ARBA" id="ARBA00006998"/>
    </source>
</evidence>
<dbReference type="PANTHER" id="PTHR46256:SF3">
    <property type="entry name" value="MYOSIN MOTOR DOMAIN-CONTAINING PROTEIN"/>
    <property type="match status" value="1"/>
</dbReference>
<keyword evidence="10 21" id="KW-0547">Nucleotide-binding</keyword>
<dbReference type="PROSITE" id="PS50096">
    <property type="entry name" value="IQ"/>
    <property type="match status" value="4"/>
</dbReference>
<feature type="compositionally biased region" description="Basic residues" evidence="23">
    <location>
        <begin position="913"/>
        <end position="922"/>
    </location>
</feature>
<comment type="caution">
    <text evidence="26">The sequence shown here is derived from an EMBL/GenBank/DDBJ whole genome shotgun (WGS) entry which is preliminary data.</text>
</comment>
<dbReference type="InterPro" id="IPR000719">
    <property type="entry name" value="Prot_kinase_dom"/>
</dbReference>
<dbReference type="Gene3D" id="1.10.510.10">
    <property type="entry name" value="Transferase(Phosphotransferase) domain 1"/>
    <property type="match status" value="1"/>
</dbReference>
<feature type="domain" description="Protein kinase" evidence="24">
    <location>
        <begin position="19"/>
        <end position="285"/>
    </location>
</feature>
<dbReference type="PROSITE" id="PS00108">
    <property type="entry name" value="PROTEIN_KINASE_ST"/>
    <property type="match status" value="1"/>
</dbReference>
<keyword evidence="6" id="KW-0723">Serine/threonine-protein kinase</keyword>
<gene>
    <name evidence="26" type="ORF">GBAR_LOCUS10438</name>
</gene>
<evidence type="ECO:0000256" key="5">
    <source>
        <dbReference type="ARBA" id="ARBA00022490"/>
    </source>
</evidence>
<evidence type="ECO:0000256" key="23">
    <source>
        <dbReference type="SAM" id="MobiDB-lite"/>
    </source>
</evidence>
<keyword evidence="27" id="KW-1185">Reference proteome</keyword>